<dbReference type="InterPro" id="IPR029063">
    <property type="entry name" value="SAM-dependent_MTases_sf"/>
</dbReference>
<evidence type="ECO:0000313" key="5">
    <source>
        <dbReference type="Proteomes" id="UP000503278"/>
    </source>
</evidence>
<dbReference type="PIRSF" id="PIRSF018005">
    <property type="entry name" value="UCP018005"/>
    <property type="match status" value="1"/>
</dbReference>
<dbReference type="KEGG" id="mrob:HH214_05620"/>
<dbReference type="InterPro" id="IPR035094">
    <property type="entry name" value="EgtD"/>
</dbReference>
<dbReference type="EC" id="2.1.1.44" evidence="4"/>
<proteinExistence type="predicted"/>
<keyword evidence="5" id="KW-1185">Reference proteome</keyword>
<dbReference type="EMBL" id="CP051682">
    <property type="protein sequence ID" value="QJD95387.1"/>
    <property type="molecule type" value="Genomic_DNA"/>
</dbReference>
<keyword evidence="2 4" id="KW-0808">Transferase</keyword>
<dbReference type="PANTHER" id="PTHR43397">
    <property type="entry name" value="ERGOTHIONEINE BIOSYNTHESIS PROTEIN 1"/>
    <property type="match status" value="1"/>
</dbReference>
<evidence type="ECO:0000313" key="4">
    <source>
        <dbReference type="EMBL" id="QJD95387.1"/>
    </source>
</evidence>
<dbReference type="GO" id="GO:0052706">
    <property type="term" value="F:L-histidine N(alpha)-methyltransferase activity"/>
    <property type="evidence" value="ECO:0007669"/>
    <property type="project" value="UniProtKB-EC"/>
</dbReference>
<protein>
    <submittedName>
        <fullName evidence="4">L-histidine N(Alpha)-methyltransferase</fullName>
        <ecNumber evidence="4">2.1.1.44</ecNumber>
    </submittedName>
</protein>
<dbReference type="NCBIfam" id="TIGR03438">
    <property type="entry name" value="egtD_ergothio"/>
    <property type="match status" value="1"/>
</dbReference>
<sequence>MKNTDNQACTEQAPCTQPILNQQFYEDVVNGLTSHPKHLEAKYFYDSAGDKLFQQIMACPEYYPTNCELEIFTQQTQAICEAMMADGSAFDLIELGAGDATKSTYLLRYLLEQQADFTYMPIDISANTITYLNAALPGALPGLQLHGLNGDYFDMLQEAAKISTRRKVVLFLGSNVGNMPVADAQAFCTKLRQYLQPEDRVLIGIDLKKNPHTVLAAYNDNTGYTRQFNLNLMERINRELHANFSISQFEHYPMYDPETGSCKSYLISLVDQEVTIGANETIHFKKDEYIFMEISQKYAVAETDQLAIQAGFKPIQYFFDERQWFLDAIWQVV</sequence>
<dbReference type="InterPro" id="IPR019257">
    <property type="entry name" value="MeTrfase_dom"/>
</dbReference>
<dbReference type="AlphaFoldDB" id="A0A7L5DZ59"/>
<accession>A0A7L5DZ59</accession>
<dbReference type="InterPro" id="IPR017804">
    <property type="entry name" value="MeTrfase_EgtD-like"/>
</dbReference>
<organism evidence="4 5">
    <name type="scientific">Mucilaginibacter robiniae</name>
    <dbReference type="NCBI Taxonomy" id="2728022"/>
    <lineage>
        <taxon>Bacteria</taxon>
        <taxon>Pseudomonadati</taxon>
        <taxon>Bacteroidota</taxon>
        <taxon>Sphingobacteriia</taxon>
        <taxon>Sphingobacteriales</taxon>
        <taxon>Sphingobacteriaceae</taxon>
        <taxon>Mucilaginibacter</taxon>
    </lineage>
</organism>
<dbReference type="Gene3D" id="3.40.50.150">
    <property type="entry name" value="Vaccinia Virus protein VP39"/>
    <property type="match status" value="1"/>
</dbReference>
<dbReference type="PANTHER" id="PTHR43397:SF1">
    <property type="entry name" value="ERGOTHIONEINE BIOSYNTHESIS PROTEIN 1"/>
    <property type="match status" value="1"/>
</dbReference>
<name>A0A7L5DZ59_9SPHI</name>
<dbReference type="Pfam" id="PF10017">
    <property type="entry name" value="Methyltransf_33"/>
    <property type="match status" value="1"/>
</dbReference>
<gene>
    <name evidence="4" type="primary">egtD</name>
    <name evidence="4" type="ORF">HH214_05620</name>
</gene>
<dbReference type="RefSeq" id="WP_169606403.1">
    <property type="nucleotide sequence ID" value="NZ_CP051682.1"/>
</dbReference>
<dbReference type="Proteomes" id="UP000503278">
    <property type="component" value="Chromosome"/>
</dbReference>
<reference evidence="4 5" key="1">
    <citation type="submission" date="2020-04" db="EMBL/GenBank/DDBJ databases">
        <title>Genome sequencing of novel species.</title>
        <authorList>
            <person name="Heo J."/>
            <person name="Kim S.-J."/>
            <person name="Kim J.-S."/>
            <person name="Hong S.-B."/>
            <person name="Kwon S.-W."/>
        </authorList>
    </citation>
    <scope>NUCLEOTIDE SEQUENCE [LARGE SCALE GENOMIC DNA]</scope>
    <source>
        <strain evidence="4 5">F39-2</strain>
    </source>
</reference>
<evidence type="ECO:0000256" key="1">
    <source>
        <dbReference type="ARBA" id="ARBA00022603"/>
    </source>
</evidence>
<keyword evidence="1 4" id="KW-0489">Methyltransferase</keyword>
<evidence type="ECO:0000256" key="2">
    <source>
        <dbReference type="ARBA" id="ARBA00022679"/>
    </source>
</evidence>
<feature type="domain" description="Histidine-specific methyltransferase SAM-dependent" evidence="3">
    <location>
        <begin position="25"/>
        <end position="331"/>
    </location>
</feature>
<dbReference type="GO" id="GO:0032259">
    <property type="term" value="P:methylation"/>
    <property type="evidence" value="ECO:0007669"/>
    <property type="project" value="UniProtKB-KW"/>
</dbReference>
<dbReference type="InterPro" id="IPR051128">
    <property type="entry name" value="EgtD_Methyltrsf_superfamily"/>
</dbReference>
<evidence type="ECO:0000259" key="3">
    <source>
        <dbReference type="Pfam" id="PF10017"/>
    </source>
</evidence>